<feature type="transmembrane region" description="Helical" evidence="1">
    <location>
        <begin position="92"/>
        <end position="117"/>
    </location>
</feature>
<reference evidence="2 3" key="1">
    <citation type="journal article" date="2010" name="PLoS ONE">
        <title>The genome sequence of the rumen methanogen Methanobrevibacter ruminantium reveals new possibilities for controlling ruminant methane emissions.</title>
        <authorList>
            <person name="Leahy S.C."/>
            <person name="Kelly W.J."/>
            <person name="Altermann E."/>
            <person name="Ronimus R.S."/>
            <person name="Yeoman C.J."/>
            <person name="Pacheco D.M."/>
            <person name="Li D."/>
            <person name="Kong Z."/>
            <person name="McTavish S."/>
            <person name="Sang C."/>
            <person name="Lambie S.C."/>
            <person name="Janssen P.H."/>
            <person name="Dey D."/>
            <person name="Attwood G.T."/>
        </authorList>
    </citation>
    <scope>NUCLEOTIDE SEQUENCE [LARGE SCALE GENOMIC DNA]</scope>
    <source>
        <strain evidence="3">ATCC 35063 / DSM 1093 / JCM 13430 / OCM 146 / M1</strain>
    </source>
</reference>
<dbReference type="PATRIC" id="fig|634498.28.peg.1306"/>
<organism evidence="2 3">
    <name type="scientific">Methanobrevibacter ruminantium (strain ATCC 35063 / DSM 1093 / JCM 13430 / OCM 146 / M1)</name>
    <name type="common">Methanobacterium ruminantium</name>
    <dbReference type="NCBI Taxonomy" id="634498"/>
    <lineage>
        <taxon>Archaea</taxon>
        <taxon>Methanobacteriati</taxon>
        <taxon>Methanobacteriota</taxon>
        <taxon>Methanomada group</taxon>
        <taxon>Methanobacteria</taxon>
        <taxon>Methanobacteriales</taxon>
        <taxon>Methanobacteriaceae</taxon>
        <taxon>Methanobrevibacter</taxon>
    </lineage>
</organism>
<evidence type="ECO:0000313" key="2">
    <source>
        <dbReference type="EMBL" id="ADC47152.1"/>
    </source>
</evidence>
<proteinExistence type="predicted"/>
<gene>
    <name evidence="2" type="ordered locus">mru_1302</name>
</gene>
<feature type="transmembrane region" description="Helical" evidence="1">
    <location>
        <begin position="19"/>
        <end position="41"/>
    </location>
</feature>
<name>D3E3P1_METRM</name>
<protein>
    <submittedName>
        <fullName evidence="2">Uncharacterized protein</fullName>
    </submittedName>
</protein>
<feature type="transmembrane region" description="Helical" evidence="1">
    <location>
        <begin position="53"/>
        <end position="72"/>
    </location>
</feature>
<dbReference type="HOGENOM" id="CLU_2010133_0_0_2"/>
<evidence type="ECO:0000256" key="1">
    <source>
        <dbReference type="SAM" id="Phobius"/>
    </source>
</evidence>
<dbReference type="STRING" id="634498.mru_1302"/>
<dbReference type="EMBL" id="CP001719">
    <property type="protein sequence ID" value="ADC47152.1"/>
    <property type="molecule type" value="Genomic_DNA"/>
</dbReference>
<evidence type="ECO:0000313" key="3">
    <source>
        <dbReference type="Proteomes" id="UP000008680"/>
    </source>
</evidence>
<keyword evidence="1" id="KW-0812">Transmembrane</keyword>
<sequence>MGFIMIINKLFNMNEDNEIYLVIILVLAPLIFSIIDFTSCLVDHGVITWFNCYTFKTYICFIPILLICSIIAKVIWREKSLKDVLEIAFAPLFFWLIEIGFALFVSLFIGVFIDMIIGIEAMV</sequence>
<keyword evidence="1" id="KW-0472">Membrane</keyword>
<keyword evidence="1" id="KW-1133">Transmembrane helix</keyword>
<keyword evidence="3" id="KW-1185">Reference proteome</keyword>
<dbReference type="Proteomes" id="UP000008680">
    <property type="component" value="Chromosome"/>
</dbReference>
<dbReference type="KEGG" id="mru:mru_1302"/>
<dbReference type="AlphaFoldDB" id="D3E3P1"/>
<accession>D3E3P1</accession>